<evidence type="ECO:0000313" key="2">
    <source>
        <dbReference type="EMBL" id="GLB39655.1"/>
    </source>
</evidence>
<comment type="caution">
    <text evidence="2">The sequence shown here is derived from an EMBL/GenBank/DDBJ whole genome shotgun (WGS) entry which is preliminary data.</text>
</comment>
<accession>A0A9P3UQ10</accession>
<dbReference type="AlphaFoldDB" id="A0A9P3UQ10"/>
<feature type="compositionally biased region" description="Basic and acidic residues" evidence="1">
    <location>
        <begin position="184"/>
        <end position="195"/>
    </location>
</feature>
<sequence>MMVTFELERQYINTTSSFLAVPQFQATPYPNSTGIKLQNGFKRVYIQPLGNHDIRVRASLLRGSTGNEPSAFLDPPLEGPGGNQGLAHDIVLPFWGSAAVPNTVSLPHTPPSSSSSPFNRITFVADFEPLMLTSSFPRAVQDTRGPRGLAQSQDRAVTAEPQAYTIQHATRTCLHASGLGPAESRPRRGEAPVDR</sequence>
<name>A0A9P3UQ10_LYOSH</name>
<dbReference type="OrthoDB" id="10070917at2759"/>
<keyword evidence="3" id="KW-1185">Reference proteome</keyword>
<dbReference type="Proteomes" id="UP001063166">
    <property type="component" value="Unassembled WGS sequence"/>
</dbReference>
<evidence type="ECO:0000313" key="3">
    <source>
        <dbReference type="Proteomes" id="UP001063166"/>
    </source>
</evidence>
<reference evidence="2" key="1">
    <citation type="submission" date="2022-07" db="EMBL/GenBank/DDBJ databases">
        <title>The genome of Lyophyllum shimeji provides insight into the initial evolution of ectomycorrhizal fungal genome.</title>
        <authorList>
            <person name="Kobayashi Y."/>
            <person name="Shibata T."/>
            <person name="Hirakawa H."/>
            <person name="Shigenobu S."/>
            <person name="Nishiyama T."/>
            <person name="Yamada A."/>
            <person name="Hasebe M."/>
            <person name="Kawaguchi M."/>
        </authorList>
    </citation>
    <scope>NUCLEOTIDE SEQUENCE</scope>
    <source>
        <strain evidence="2">AT787</strain>
    </source>
</reference>
<organism evidence="2 3">
    <name type="scientific">Lyophyllum shimeji</name>
    <name type="common">Hon-shimeji</name>
    <name type="synonym">Tricholoma shimeji</name>
    <dbReference type="NCBI Taxonomy" id="47721"/>
    <lineage>
        <taxon>Eukaryota</taxon>
        <taxon>Fungi</taxon>
        <taxon>Dikarya</taxon>
        <taxon>Basidiomycota</taxon>
        <taxon>Agaricomycotina</taxon>
        <taxon>Agaricomycetes</taxon>
        <taxon>Agaricomycetidae</taxon>
        <taxon>Agaricales</taxon>
        <taxon>Tricholomatineae</taxon>
        <taxon>Lyophyllaceae</taxon>
        <taxon>Lyophyllum</taxon>
    </lineage>
</organism>
<feature type="region of interest" description="Disordered" evidence="1">
    <location>
        <begin position="176"/>
        <end position="195"/>
    </location>
</feature>
<protein>
    <submittedName>
        <fullName evidence="2">Uncharacterized protein</fullName>
    </submittedName>
</protein>
<evidence type="ECO:0000256" key="1">
    <source>
        <dbReference type="SAM" id="MobiDB-lite"/>
    </source>
</evidence>
<gene>
    <name evidence="2" type="ORF">LshimejAT787_0701650</name>
</gene>
<proteinExistence type="predicted"/>
<dbReference type="EMBL" id="BRPK01000007">
    <property type="protein sequence ID" value="GLB39655.1"/>
    <property type="molecule type" value="Genomic_DNA"/>
</dbReference>